<dbReference type="InterPro" id="IPR025827">
    <property type="entry name" value="Zn_ribbon_recom_dom"/>
</dbReference>
<keyword evidence="3" id="KW-1185">Reference proteome</keyword>
<dbReference type="Pfam" id="PF13408">
    <property type="entry name" value="Zn_ribbon_recom"/>
    <property type="match status" value="1"/>
</dbReference>
<dbReference type="GO" id="GO:0000150">
    <property type="term" value="F:DNA strand exchange activity"/>
    <property type="evidence" value="ECO:0007669"/>
    <property type="project" value="InterPro"/>
</dbReference>
<dbReference type="PROSITE" id="PS51737">
    <property type="entry name" value="RECOMBINASE_DNA_BIND"/>
    <property type="match status" value="1"/>
</dbReference>
<dbReference type="InterPro" id="IPR038109">
    <property type="entry name" value="DNA_bind_recomb_sf"/>
</dbReference>
<dbReference type="Pfam" id="PF07508">
    <property type="entry name" value="Recombinase"/>
    <property type="match status" value="1"/>
</dbReference>
<dbReference type="SMART" id="SM00857">
    <property type="entry name" value="Resolvase"/>
    <property type="match status" value="1"/>
</dbReference>
<dbReference type="Proteomes" id="UP001199424">
    <property type="component" value="Unassembled WGS sequence"/>
</dbReference>
<dbReference type="Pfam" id="PF00239">
    <property type="entry name" value="Resolvase"/>
    <property type="match status" value="1"/>
</dbReference>
<evidence type="ECO:0000259" key="1">
    <source>
        <dbReference type="PROSITE" id="PS51737"/>
    </source>
</evidence>
<dbReference type="InterPro" id="IPR011109">
    <property type="entry name" value="DNA_bind_recombinase_dom"/>
</dbReference>
<organism evidence="2 3">
    <name type="scientific">Hominenteromicrobium mulieris</name>
    <dbReference type="NCBI Taxonomy" id="2885357"/>
    <lineage>
        <taxon>Bacteria</taxon>
        <taxon>Bacillati</taxon>
        <taxon>Bacillota</taxon>
        <taxon>Clostridia</taxon>
        <taxon>Eubacteriales</taxon>
        <taxon>Oscillospiraceae</taxon>
        <taxon>Hominenteromicrobium</taxon>
    </lineage>
</organism>
<dbReference type="GO" id="GO:0003677">
    <property type="term" value="F:DNA binding"/>
    <property type="evidence" value="ECO:0007669"/>
    <property type="project" value="InterPro"/>
</dbReference>
<dbReference type="InterPro" id="IPR006119">
    <property type="entry name" value="Resolv_N"/>
</dbReference>
<protein>
    <submittedName>
        <fullName evidence="2">Recombinase family protein</fullName>
    </submittedName>
</protein>
<dbReference type="PANTHER" id="PTHR30461">
    <property type="entry name" value="DNA-INVERTASE FROM LAMBDOID PROPHAGE"/>
    <property type="match status" value="1"/>
</dbReference>
<dbReference type="RefSeq" id="WP_308449625.1">
    <property type="nucleotide sequence ID" value="NZ_JAJEQC010000009.1"/>
</dbReference>
<comment type="caution">
    <text evidence="2">The sequence shown here is derived from an EMBL/GenBank/DDBJ whole genome shotgun (WGS) entry which is preliminary data.</text>
</comment>
<evidence type="ECO:0000313" key="3">
    <source>
        <dbReference type="Proteomes" id="UP001199424"/>
    </source>
</evidence>
<dbReference type="Gene3D" id="3.90.1750.20">
    <property type="entry name" value="Putative Large Serine Recombinase, Chain B, Domain 2"/>
    <property type="match status" value="1"/>
</dbReference>
<evidence type="ECO:0000313" key="2">
    <source>
        <dbReference type="EMBL" id="MCC2137394.1"/>
    </source>
</evidence>
<sequence length="542" mass="61974">MMMENRMMTGNRVDCLYRVSTDKQVDYNDKSQADIPMQRRECHRFCEKMGWTIVHEEQEDGVSGHKVRAENRDKLQIIKERAKQGKFDILLVFMFDRIGRIADETPFVVEWFVKNGIRVWSTQEGEQRFDNHTDKLTNYIRFWQADGESEKTSIRTKTALGQLVEDGGFKGGLAPYGYDLVKSGRFNKRKHEVFELAINEAEAAVVRIIFDKYVHEGFGAQRIATYLNNLGYRARTGKMWHHASIRGIICNLTYTGVLRSGESRSQTLPHLQIITPELFEAAQHIRTSRANSAEQERRVPLNTRGQSLLAGNVFCGHCGSRLALTTNGKAYPCKENAHRIVKRVRYICYGKTRKQTECDGQTGYTAHILDGIIDKVVRQIFERMKAIPKSEIVNIRYREKMEERKTLLKSAKSDYAKAAAELDTLRAEVIKSLRGESAFSQDLLGSLISDCETKCLEVQHTMEAAQAAYDEGQAMLDALNAQYDDIISWADMYDSASTESKKMIVSCLIRRVEVYRDYRLHIDFNIDFEQFSAGLDISAIAA</sequence>
<name>A0AAE3ANC5_9FIRM</name>
<dbReference type="PANTHER" id="PTHR30461:SF23">
    <property type="entry name" value="DNA RECOMBINASE-RELATED"/>
    <property type="match status" value="1"/>
</dbReference>
<reference evidence="2" key="1">
    <citation type="submission" date="2021-10" db="EMBL/GenBank/DDBJ databases">
        <title>Anaerobic single-cell dispensing facilitates the cultivation of human gut bacteria.</title>
        <authorList>
            <person name="Afrizal A."/>
        </authorList>
    </citation>
    <scope>NUCLEOTIDE SEQUENCE</scope>
    <source>
        <strain evidence="2">CLA-AA-H250</strain>
    </source>
</reference>
<dbReference type="InterPro" id="IPR036162">
    <property type="entry name" value="Resolvase-like_N_sf"/>
</dbReference>
<feature type="domain" description="Recombinase" evidence="1">
    <location>
        <begin position="175"/>
        <end position="293"/>
    </location>
</feature>
<dbReference type="InterPro" id="IPR050639">
    <property type="entry name" value="SSR_resolvase"/>
</dbReference>
<dbReference type="Gene3D" id="3.40.50.1390">
    <property type="entry name" value="Resolvase, N-terminal catalytic domain"/>
    <property type="match status" value="1"/>
</dbReference>
<accession>A0AAE3ANC5</accession>
<dbReference type="CDD" id="cd00338">
    <property type="entry name" value="Ser_Recombinase"/>
    <property type="match status" value="1"/>
</dbReference>
<dbReference type="SUPFAM" id="SSF53041">
    <property type="entry name" value="Resolvase-like"/>
    <property type="match status" value="1"/>
</dbReference>
<proteinExistence type="predicted"/>
<dbReference type="EMBL" id="JAJEQC010000009">
    <property type="protein sequence ID" value="MCC2137394.1"/>
    <property type="molecule type" value="Genomic_DNA"/>
</dbReference>
<dbReference type="AlphaFoldDB" id="A0AAE3ANC5"/>
<gene>
    <name evidence="2" type="ORF">LKD31_10255</name>
</gene>